<accession>L7VRA9</accession>
<gene>
    <name evidence="1" type="ordered locus">Cst_c19660</name>
</gene>
<protein>
    <submittedName>
        <fullName evidence="1">Uncharacterized protein</fullName>
    </submittedName>
</protein>
<evidence type="ECO:0000313" key="1">
    <source>
        <dbReference type="EMBL" id="AGC68941.1"/>
    </source>
</evidence>
<keyword evidence="2" id="KW-1185">Reference proteome</keyword>
<dbReference type="PATRIC" id="fig|1121335.3.peg.1970"/>
<dbReference type="Proteomes" id="UP000011220">
    <property type="component" value="Chromosome"/>
</dbReference>
<sequence>MNEIPCKSEFPQIPDCIARKRNFKNILYKTNMNNMKLLLTVSYK</sequence>
<evidence type="ECO:0000313" key="2">
    <source>
        <dbReference type="Proteomes" id="UP000011220"/>
    </source>
</evidence>
<name>L7VRA9_THES1</name>
<reference evidence="1 2" key="1">
    <citation type="journal article" date="2013" name="Genome Announc.">
        <title>Complete genome sequence of Clostridium stercorarium subsp. stercorarium strain DSM 8532, a thermophilic degrader of plant cell wall fibers.</title>
        <authorList>
            <person name="Poehlein A."/>
            <person name="Zverlov V.V."/>
            <person name="Daniel R."/>
            <person name="Schwarz W.H."/>
            <person name="Liebl W."/>
        </authorList>
    </citation>
    <scope>NUCLEOTIDE SEQUENCE [LARGE SCALE GENOMIC DNA]</scope>
    <source>
        <strain evidence="2">ATCC 35414 / DSM 8532 / NCIMB 11754</strain>
    </source>
</reference>
<dbReference type="STRING" id="1121335.Cst_c19660"/>
<dbReference type="KEGG" id="css:Cst_c19660"/>
<organism evidence="1 2">
    <name type="scientific">Thermoclostridium stercorarium (strain ATCC 35414 / DSM 8532 / NCIMB 11754)</name>
    <name type="common">Clostridium stercorarium</name>
    <dbReference type="NCBI Taxonomy" id="1121335"/>
    <lineage>
        <taxon>Bacteria</taxon>
        <taxon>Bacillati</taxon>
        <taxon>Bacillota</taxon>
        <taxon>Clostridia</taxon>
        <taxon>Eubacteriales</taxon>
        <taxon>Oscillospiraceae</taxon>
        <taxon>Thermoclostridium</taxon>
    </lineage>
</organism>
<proteinExistence type="predicted"/>
<dbReference type="AlphaFoldDB" id="L7VRA9"/>
<dbReference type="EMBL" id="CP004044">
    <property type="protein sequence ID" value="AGC68941.1"/>
    <property type="molecule type" value="Genomic_DNA"/>
</dbReference>